<evidence type="ECO:0000313" key="1">
    <source>
        <dbReference type="EMBL" id="KAA9040798.1"/>
    </source>
</evidence>
<accession>A0A5J5IJV0</accession>
<evidence type="ECO:0000313" key="2">
    <source>
        <dbReference type="Proteomes" id="UP000326903"/>
    </source>
</evidence>
<proteinExistence type="predicted"/>
<name>A0A5J5IJV0_9BACT</name>
<dbReference type="RefSeq" id="WP_150412886.1">
    <property type="nucleotide sequence ID" value="NZ_VYQF01000001.1"/>
</dbReference>
<keyword evidence="2" id="KW-1185">Reference proteome</keyword>
<dbReference type="AlphaFoldDB" id="A0A5J5IJV0"/>
<organism evidence="1 2">
    <name type="scientific">Ginsengibacter hankyongi</name>
    <dbReference type="NCBI Taxonomy" id="2607284"/>
    <lineage>
        <taxon>Bacteria</taxon>
        <taxon>Pseudomonadati</taxon>
        <taxon>Bacteroidota</taxon>
        <taxon>Chitinophagia</taxon>
        <taxon>Chitinophagales</taxon>
        <taxon>Chitinophagaceae</taxon>
        <taxon>Ginsengibacter</taxon>
    </lineage>
</organism>
<dbReference type="EMBL" id="VYQF01000001">
    <property type="protein sequence ID" value="KAA9040798.1"/>
    <property type="molecule type" value="Genomic_DNA"/>
</dbReference>
<gene>
    <name evidence="1" type="ORF">FW778_01785</name>
</gene>
<protein>
    <submittedName>
        <fullName evidence="1">Hemerythrin domain-containing protein</fullName>
    </submittedName>
</protein>
<reference evidence="1 2" key="1">
    <citation type="submission" date="2019-09" db="EMBL/GenBank/DDBJ databases">
        <title>Draft genome sequence of Ginsengibacter sp. BR5-29.</title>
        <authorList>
            <person name="Im W.-T."/>
        </authorList>
    </citation>
    <scope>NUCLEOTIDE SEQUENCE [LARGE SCALE GENOMIC DNA]</scope>
    <source>
        <strain evidence="1 2">BR5-29</strain>
    </source>
</reference>
<comment type="caution">
    <text evidence="1">The sequence shown here is derived from an EMBL/GenBank/DDBJ whole genome shotgun (WGS) entry which is preliminary data.</text>
</comment>
<dbReference type="Proteomes" id="UP000326903">
    <property type="component" value="Unassembled WGS sequence"/>
</dbReference>
<sequence length="171" mass="19541">MNKPLHHFFTKDHHRLDDLLSKATEQPGEIEMKYYHQFRTGLLRHIKMEEKTLFPAAKKANHALMQELIPRYRLEHGALTALIVPPPALSLIKVMRHVLEKHDLAEEKPGGLYDVCEALTHGQTQELLDQLAQTEEVPVHPPNPAPIAIESARRALARAGYDFDEIIRLPD</sequence>